<keyword evidence="3" id="KW-0378">Hydrolase</keyword>
<dbReference type="GO" id="GO:0006508">
    <property type="term" value="P:proteolysis"/>
    <property type="evidence" value="ECO:0007669"/>
    <property type="project" value="InterPro"/>
</dbReference>
<comment type="caution">
    <text evidence="7">The sequence shown here is derived from an EMBL/GenBank/DDBJ whole genome shotgun (WGS) entry which is preliminary data.</text>
</comment>
<organism evidence="7 8">
    <name type="scientific">Fusarium denticulatum</name>
    <dbReference type="NCBI Taxonomy" id="48507"/>
    <lineage>
        <taxon>Eukaryota</taxon>
        <taxon>Fungi</taxon>
        <taxon>Dikarya</taxon>
        <taxon>Ascomycota</taxon>
        <taxon>Pezizomycotina</taxon>
        <taxon>Sordariomycetes</taxon>
        <taxon>Hypocreomycetidae</taxon>
        <taxon>Hypocreales</taxon>
        <taxon>Nectriaceae</taxon>
        <taxon>Fusarium</taxon>
        <taxon>Fusarium fujikuroi species complex</taxon>
    </lineage>
</organism>
<reference evidence="7 8" key="1">
    <citation type="submission" date="2020-05" db="EMBL/GenBank/DDBJ databases">
        <title>Identification and distribution of gene clusters putatively required for synthesis of sphingolipid metabolism inhibitors in phylogenetically diverse species of the filamentous fungus Fusarium.</title>
        <authorList>
            <person name="Kim H.-S."/>
            <person name="Busman M."/>
            <person name="Brown D.W."/>
            <person name="Divon H."/>
            <person name="Uhlig S."/>
            <person name="Proctor R.H."/>
        </authorList>
    </citation>
    <scope>NUCLEOTIDE SEQUENCE [LARGE SCALE GENOMIC DNA]</scope>
    <source>
        <strain evidence="7 8">NRRL 25311</strain>
    </source>
</reference>
<feature type="region of interest" description="Disordered" evidence="5">
    <location>
        <begin position="64"/>
        <end position="85"/>
    </location>
</feature>
<evidence type="ECO:0000256" key="4">
    <source>
        <dbReference type="ARBA" id="ARBA00023145"/>
    </source>
</evidence>
<dbReference type="Pfam" id="PF00656">
    <property type="entry name" value="Peptidase_C14"/>
    <property type="match status" value="1"/>
</dbReference>
<dbReference type="AlphaFoldDB" id="A0A8H6CWB2"/>
<accession>A0A8H6CWB2</accession>
<proteinExistence type="inferred from homology"/>
<sequence length="643" mass="72741">MASTVEKKRFSLLVGVGAYPSNNSRKFENGNPISLRNLPGAVNDVKNMSQLLVSQFNFEKPTILLSSPSRPTSPTTQESEHSLPTHANIKKQLGEICKDTKEGDLFLFYFAGHGATLKTLETSPKDGRENDPSLLTGNYCEGKPPVRGWELNLWLRKFGEKGVRVVVIIDSCYSEKAWRDNDKQRTPFDWSEPPNLPSDEIVMQGTKGKPGHRDGELETFWDLNLPNMTVMTACKGTETASEQEENGLLYGAFTLALRKCLQTLEPASTYRILKDGTTKFFSAWSVQQNPQVFGQDRLVFLQDFEPVTTTPFLGMLKDGQVSLDAGKIHGINPRTEFVSTSAVAVKVMITDTGDYTSTATISEGSIPNSSQVVQLVPSRWSTAKSLKVTIDPNLGSDFKKYLDPELDSRLVGEFSCSRESAIPDDKDEKIIHLHLEKSKDHDINILAQEWVTKNEGPVRGWKLEGQTEKDKAKESAIAIRHLFRLGQIRQLESNTRGESKLEYSISTDEKDPLRFKYDFKNSGMKELHFVVLILSAGFHVKQLYPVEDKTCSVKRNDEDYFKFRLKAPDKSKIKEPVEEQQEYCDTIRTIVMRGKGVSMKNIELPDIWNAGEWEEKTNKEGRDGDVEEEFDWWIDDKFLTYMA</sequence>
<evidence type="ECO:0000256" key="1">
    <source>
        <dbReference type="ARBA" id="ARBA00009005"/>
    </source>
</evidence>
<keyword evidence="2" id="KW-0053">Apoptosis</keyword>
<evidence type="ECO:0000256" key="5">
    <source>
        <dbReference type="SAM" id="MobiDB-lite"/>
    </source>
</evidence>
<dbReference type="InterPro" id="IPR011600">
    <property type="entry name" value="Pept_C14_caspase"/>
</dbReference>
<dbReference type="GO" id="GO:0006915">
    <property type="term" value="P:apoptotic process"/>
    <property type="evidence" value="ECO:0007669"/>
    <property type="project" value="UniProtKB-KW"/>
</dbReference>
<dbReference type="Gene3D" id="3.40.50.1460">
    <property type="match status" value="1"/>
</dbReference>
<dbReference type="GO" id="GO:0004197">
    <property type="term" value="F:cysteine-type endopeptidase activity"/>
    <property type="evidence" value="ECO:0007669"/>
    <property type="project" value="InterPro"/>
</dbReference>
<evidence type="ECO:0000256" key="3">
    <source>
        <dbReference type="ARBA" id="ARBA00022807"/>
    </source>
</evidence>
<dbReference type="PANTHER" id="PTHR48104">
    <property type="entry name" value="METACASPASE-4"/>
    <property type="match status" value="1"/>
</dbReference>
<feature type="compositionally biased region" description="Low complexity" evidence="5">
    <location>
        <begin position="64"/>
        <end position="76"/>
    </location>
</feature>
<keyword evidence="3" id="KW-0645">Protease</keyword>
<comment type="similarity">
    <text evidence="1">Belongs to the peptidase C14B family.</text>
</comment>
<dbReference type="InterPro" id="IPR029030">
    <property type="entry name" value="Caspase-like_dom_sf"/>
</dbReference>
<evidence type="ECO:0000259" key="6">
    <source>
        <dbReference type="Pfam" id="PF00656"/>
    </source>
</evidence>
<feature type="domain" description="Peptidase C14 caspase" evidence="6">
    <location>
        <begin position="9"/>
        <end position="291"/>
    </location>
</feature>
<evidence type="ECO:0000256" key="2">
    <source>
        <dbReference type="ARBA" id="ARBA00022703"/>
    </source>
</evidence>
<dbReference type="PANTHER" id="PTHR48104:SF30">
    <property type="entry name" value="METACASPASE-1"/>
    <property type="match status" value="1"/>
</dbReference>
<evidence type="ECO:0000313" key="8">
    <source>
        <dbReference type="Proteomes" id="UP000562682"/>
    </source>
</evidence>
<dbReference type="GO" id="GO:0005737">
    <property type="term" value="C:cytoplasm"/>
    <property type="evidence" value="ECO:0007669"/>
    <property type="project" value="TreeGrafter"/>
</dbReference>
<gene>
    <name evidence="7" type="ORF">FDENT_1184</name>
</gene>
<protein>
    <submittedName>
        <fullName evidence="7">TPR domain-containing protein</fullName>
    </submittedName>
</protein>
<evidence type="ECO:0000313" key="7">
    <source>
        <dbReference type="EMBL" id="KAF5694455.1"/>
    </source>
</evidence>
<name>A0A8H6CWB2_9HYPO</name>
<dbReference type="SUPFAM" id="SSF52129">
    <property type="entry name" value="Caspase-like"/>
    <property type="match status" value="1"/>
</dbReference>
<dbReference type="Proteomes" id="UP000562682">
    <property type="component" value="Unassembled WGS sequence"/>
</dbReference>
<keyword evidence="4" id="KW-0865">Zymogen</keyword>
<dbReference type="EMBL" id="JAAOAK010000021">
    <property type="protein sequence ID" value="KAF5694455.1"/>
    <property type="molecule type" value="Genomic_DNA"/>
</dbReference>
<dbReference type="InterPro" id="IPR050452">
    <property type="entry name" value="Metacaspase"/>
</dbReference>
<keyword evidence="3" id="KW-0788">Thiol protease</keyword>
<keyword evidence="8" id="KW-1185">Reference proteome</keyword>